<evidence type="ECO:0000256" key="1">
    <source>
        <dbReference type="SAM" id="SignalP"/>
    </source>
</evidence>
<dbReference type="EMBL" id="JAJLJH010000003">
    <property type="protein sequence ID" value="MCK9686712.1"/>
    <property type="molecule type" value="Genomic_DNA"/>
</dbReference>
<organism evidence="2 3">
    <name type="scientific">Scleromatobacter humisilvae</name>
    <dbReference type="NCBI Taxonomy" id="2897159"/>
    <lineage>
        <taxon>Bacteria</taxon>
        <taxon>Pseudomonadati</taxon>
        <taxon>Pseudomonadota</taxon>
        <taxon>Betaproteobacteria</taxon>
        <taxon>Burkholderiales</taxon>
        <taxon>Sphaerotilaceae</taxon>
        <taxon>Scleromatobacter</taxon>
    </lineage>
</organism>
<sequence>MPLTSTEIIMSQSFSIRPLLRYFAVVAFSILSYAAMAQAAPTSDACGHALSSFQQRLYGHFLAGPASLREFVFNERGVHLLDIREVDAWARNIQAQVCPVGEPVVSAADTGAVRLSPDISAPGAALSVTDGASRDRCSTNVLDVMHCEARSERAREAVVAELRNAQASGQFDRVGELSDAQLSSVVAPRASIATTRAAVRQELALARSAHQLEFGER</sequence>
<evidence type="ECO:0000313" key="3">
    <source>
        <dbReference type="Proteomes" id="UP001139353"/>
    </source>
</evidence>
<name>A0A9X1YJ83_9BURK</name>
<comment type="caution">
    <text evidence="2">The sequence shown here is derived from an EMBL/GenBank/DDBJ whole genome shotgun (WGS) entry which is preliminary data.</text>
</comment>
<keyword evidence="1" id="KW-0732">Signal</keyword>
<proteinExistence type="predicted"/>
<feature type="signal peptide" evidence="1">
    <location>
        <begin position="1"/>
        <end position="39"/>
    </location>
</feature>
<evidence type="ECO:0000313" key="2">
    <source>
        <dbReference type="EMBL" id="MCK9686712.1"/>
    </source>
</evidence>
<evidence type="ECO:0008006" key="4">
    <source>
        <dbReference type="Google" id="ProtNLM"/>
    </source>
</evidence>
<reference evidence="2" key="1">
    <citation type="submission" date="2021-11" db="EMBL/GenBank/DDBJ databases">
        <title>BS-T2-15 a new species belonging to the Comamonadaceae family isolated from the soil of a French oak forest.</title>
        <authorList>
            <person name="Mieszkin S."/>
            <person name="Alain K."/>
        </authorList>
    </citation>
    <scope>NUCLEOTIDE SEQUENCE</scope>
    <source>
        <strain evidence="2">BS-T2-15</strain>
    </source>
</reference>
<dbReference type="Proteomes" id="UP001139353">
    <property type="component" value="Unassembled WGS sequence"/>
</dbReference>
<keyword evidence="3" id="KW-1185">Reference proteome</keyword>
<gene>
    <name evidence="2" type="ORF">LPC04_13440</name>
</gene>
<accession>A0A9X1YJ83</accession>
<feature type="chain" id="PRO_5040826333" description="DUF4168 domain-containing protein" evidence="1">
    <location>
        <begin position="40"/>
        <end position="217"/>
    </location>
</feature>
<dbReference type="RefSeq" id="WP_275682754.1">
    <property type="nucleotide sequence ID" value="NZ_JAJLJH010000003.1"/>
</dbReference>
<dbReference type="AlphaFoldDB" id="A0A9X1YJ83"/>
<protein>
    <recommendedName>
        <fullName evidence="4">DUF4168 domain-containing protein</fullName>
    </recommendedName>
</protein>